<dbReference type="AlphaFoldDB" id="A0A109DFT3"/>
<protein>
    <submittedName>
        <fullName evidence="1">Uncharacterized protein</fullName>
    </submittedName>
</protein>
<dbReference type="Proteomes" id="UP000067598">
    <property type="component" value="Unassembled WGS sequence"/>
</dbReference>
<gene>
    <name evidence="1" type="ORF">AEL95_02200</name>
    <name evidence="2" type="ORF">GTO85_02720</name>
</gene>
<dbReference type="PATRIC" id="fig|47770.28.peg.2006"/>
<evidence type="ECO:0000313" key="3">
    <source>
        <dbReference type="Proteomes" id="UP000067598"/>
    </source>
</evidence>
<organism evidence="1 3">
    <name type="scientific">Lactobacillus crispatus</name>
    <dbReference type="NCBI Taxonomy" id="47770"/>
    <lineage>
        <taxon>Bacteria</taxon>
        <taxon>Bacillati</taxon>
        <taxon>Bacillota</taxon>
        <taxon>Bacilli</taxon>
        <taxon>Lactobacillales</taxon>
        <taxon>Lactobacillaceae</taxon>
        <taxon>Lactobacillus</taxon>
    </lineage>
</organism>
<accession>A0A109DFT3</accession>
<dbReference type="RefSeq" id="WP_060461779.1">
    <property type="nucleotide sequence ID" value="NZ_AP025162.1"/>
</dbReference>
<reference evidence="1 3" key="1">
    <citation type="journal article" date="2016" name="Microbiology (Mosc.)">
        <title>Comparison of Lactobacillus crispatus isolates from Lactobacillus-dominated vaginal microbiomes with isolates from microbiomes containing bacterial vaginosis-associated bacteria.</title>
        <authorList>
            <person name="Abdelmaksoud A.A."/>
            <person name="Koparde V.N."/>
            <person name="Sheth N.U."/>
            <person name="Serrano M.G."/>
            <person name="Glascock A.L."/>
            <person name="Fettweis J.M."/>
            <person name="Strauss Iii J.F."/>
            <person name="Buck G.A."/>
            <person name="Jefferson K.K."/>
        </authorList>
    </citation>
    <scope>NUCLEOTIDE SEQUENCE [LARGE SCALE GENOMIC DNA]</scope>
    <source>
        <strain evidence="1 3">VMC3</strain>
    </source>
</reference>
<evidence type="ECO:0000313" key="4">
    <source>
        <dbReference type="Proteomes" id="UP000510660"/>
    </source>
</evidence>
<proteinExistence type="predicted"/>
<name>A0A109DFT3_9LACO</name>
<evidence type="ECO:0000313" key="1">
    <source>
        <dbReference type="EMBL" id="KWU04675.1"/>
    </source>
</evidence>
<dbReference type="EMBL" id="LJGP01000007">
    <property type="protein sequence ID" value="KWU04675.1"/>
    <property type="molecule type" value="Genomic_DNA"/>
</dbReference>
<dbReference type="Proteomes" id="UP000510660">
    <property type="component" value="Chromosome"/>
</dbReference>
<reference evidence="2 4" key="2">
    <citation type="submission" date="2020-01" db="EMBL/GenBank/DDBJ databases">
        <title>Complete and circular genome sequences of six lactobacillus isolates from horses.</title>
        <authorList>
            <person name="Hassan H.M."/>
        </authorList>
    </citation>
    <scope>NUCLEOTIDE SEQUENCE [LARGE SCALE GENOMIC DNA]</scope>
    <source>
        <strain evidence="2 4">1D</strain>
    </source>
</reference>
<sequence>MIKTTFRATISDADLDWIQDYKEKYNLKNNAEVIHHFMKLAENNEKNSKWTKDLSDIRKQQRFTKEQVAILTEMISEFLMTQGMQIVGNGIDADIYKSAKRKVKERINNRMEENGGQLE</sequence>
<evidence type="ECO:0000313" key="2">
    <source>
        <dbReference type="EMBL" id="QLL73360.1"/>
    </source>
</evidence>
<dbReference type="EMBL" id="CP047415">
    <property type="protein sequence ID" value="QLL73360.1"/>
    <property type="molecule type" value="Genomic_DNA"/>
</dbReference>